<dbReference type="Pfam" id="PF00076">
    <property type="entry name" value="RRM_1"/>
    <property type="match status" value="1"/>
</dbReference>
<evidence type="ECO:0000313" key="3">
    <source>
        <dbReference type="Proteomes" id="UP001497480"/>
    </source>
</evidence>
<dbReference type="Gene3D" id="3.30.70.330">
    <property type="match status" value="1"/>
</dbReference>
<proteinExistence type="predicted"/>
<dbReference type="AlphaFoldDB" id="A0AAV1VS62"/>
<protein>
    <recommendedName>
        <fullName evidence="1">RRM domain-containing protein</fullName>
    </recommendedName>
</protein>
<comment type="caution">
    <text evidence="2">The sequence shown here is derived from an EMBL/GenBank/DDBJ whole genome shotgun (WGS) entry which is preliminary data.</text>
</comment>
<dbReference type="SMART" id="SM00360">
    <property type="entry name" value="RRM"/>
    <property type="match status" value="1"/>
</dbReference>
<dbReference type="GO" id="GO:0003723">
    <property type="term" value="F:RNA binding"/>
    <property type="evidence" value="ECO:0007669"/>
    <property type="project" value="InterPro"/>
</dbReference>
<accession>A0AAV1VS62</accession>
<dbReference type="CDD" id="cd00590">
    <property type="entry name" value="RRM_SF"/>
    <property type="match status" value="1"/>
</dbReference>
<reference evidence="2 3" key="1">
    <citation type="submission" date="2024-03" db="EMBL/GenBank/DDBJ databases">
        <authorList>
            <person name="Martinez-Hernandez J."/>
        </authorList>
    </citation>
    <scope>NUCLEOTIDE SEQUENCE [LARGE SCALE GENOMIC DNA]</scope>
</reference>
<dbReference type="InterPro" id="IPR012677">
    <property type="entry name" value="Nucleotide-bd_a/b_plait_sf"/>
</dbReference>
<name>A0AAV1VS62_LUPLU</name>
<evidence type="ECO:0000313" key="2">
    <source>
        <dbReference type="EMBL" id="CAL0299701.1"/>
    </source>
</evidence>
<dbReference type="InterPro" id="IPR035979">
    <property type="entry name" value="RBD_domain_sf"/>
</dbReference>
<keyword evidence="3" id="KW-1185">Reference proteome</keyword>
<dbReference type="SUPFAM" id="SSF54928">
    <property type="entry name" value="RNA-binding domain, RBD"/>
    <property type="match status" value="1"/>
</dbReference>
<dbReference type="Proteomes" id="UP001497480">
    <property type="component" value="Unassembled WGS sequence"/>
</dbReference>
<gene>
    <name evidence="2" type="ORF">LLUT_LOCUS761</name>
</gene>
<evidence type="ECO:0000259" key="1">
    <source>
        <dbReference type="SMART" id="SM00360"/>
    </source>
</evidence>
<sequence length="409" mass="46063">MHNSKKVIFPPLLLRSTKDEWVRVSHRRGRQERSSQSMHLVDEVISFFFTNFLDLAGTIELWKVFAKCGVVGDIFIPKKRDKKGRRFGFVRFKKVQGVEKLKFNLSNVWIDLFQIKVNAPKFQRNTLEKDCHRAEANHNNLGRGDRHKPGTGLSGRTLVGKTLCLTDLTDLLISQCLLKSSESSLVLNASTADWENARGLLVREICRIGDLFSIQRDLAKEGYLFVKVIPAGGSTMLLKSDFSGDLKDIKESDRASCRGENFLEVEDDDDMVVIFKFNLETRHRNKVNFPNQCIYEKDVLASNVPGTMLVKDENGFSHVLPLVLAKKDKYLSPVYGSQPKSHFNLLSEEFGECARSFESGTFTNSHPCVELGAGGPSSGIKPNSNSALKQSIQQMTKLPKMGQTWNEPC</sequence>
<organism evidence="2 3">
    <name type="scientific">Lupinus luteus</name>
    <name type="common">European yellow lupine</name>
    <dbReference type="NCBI Taxonomy" id="3873"/>
    <lineage>
        <taxon>Eukaryota</taxon>
        <taxon>Viridiplantae</taxon>
        <taxon>Streptophyta</taxon>
        <taxon>Embryophyta</taxon>
        <taxon>Tracheophyta</taxon>
        <taxon>Spermatophyta</taxon>
        <taxon>Magnoliopsida</taxon>
        <taxon>eudicotyledons</taxon>
        <taxon>Gunneridae</taxon>
        <taxon>Pentapetalae</taxon>
        <taxon>rosids</taxon>
        <taxon>fabids</taxon>
        <taxon>Fabales</taxon>
        <taxon>Fabaceae</taxon>
        <taxon>Papilionoideae</taxon>
        <taxon>50 kb inversion clade</taxon>
        <taxon>genistoids sensu lato</taxon>
        <taxon>core genistoids</taxon>
        <taxon>Genisteae</taxon>
        <taxon>Lupinus</taxon>
    </lineage>
</organism>
<dbReference type="EMBL" id="CAXHTB010000001">
    <property type="protein sequence ID" value="CAL0299701.1"/>
    <property type="molecule type" value="Genomic_DNA"/>
</dbReference>
<feature type="domain" description="RRM" evidence="1">
    <location>
        <begin position="46"/>
        <end position="118"/>
    </location>
</feature>
<dbReference type="InterPro" id="IPR000504">
    <property type="entry name" value="RRM_dom"/>
</dbReference>